<evidence type="ECO:0000313" key="3">
    <source>
        <dbReference type="Proteomes" id="UP000256805"/>
    </source>
</evidence>
<dbReference type="AlphaFoldDB" id="A0A375J639"/>
<name>A0A375J639_9BURK</name>
<gene>
    <name evidence="2" type="ORF">CBM2634_A80365</name>
</gene>
<reference evidence="2 3" key="1">
    <citation type="submission" date="2018-01" db="EMBL/GenBank/DDBJ databases">
        <authorList>
            <person name="Gaut B.S."/>
            <person name="Morton B.R."/>
            <person name="Clegg M.T."/>
            <person name="Duvall M.R."/>
        </authorList>
    </citation>
    <scope>NUCLEOTIDE SEQUENCE [LARGE SCALE GENOMIC DNA]</scope>
    <source>
        <strain evidence="2">Cupriavidus taiwanensis cmp 52</strain>
    </source>
</reference>
<evidence type="ECO:0000313" key="2">
    <source>
        <dbReference type="EMBL" id="SPR99433.1"/>
    </source>
</evidence>
<dbReference type="Proteomes" id="UP000256805">
    <property type="component" value="Unassembled WGS sequence"/>
</dbReference>
<organism evidence="2 3">
    <name type="scientific">Cupriavidus taiwanensis</name>
    <dbReference type="NCBI Taxonomy" id="164546"/>
    <lineage>
        <taxon>Bacteria</taxon>
        <taxon>Pseudomonadati</taxon>
        <taxon>Pseudomonadota</taxon>
        <taxon>Betaproteobacteria</taxon>
        <taxon>Burkholderiales</taxon>
        <taxon>Burkholderiaceae</taxon>
        <taxon>Cupriavidus</taxon>
    </lineage>
</organism>
<protein>
    <submittedName>
        <fullName evidence="2">Uncharacterized protein</fullName>
    </submittedName>
</protein>
<dbReference type="EMBL" id="OVTA01000030">
    <property type="protein sequence ID" value="SPR99433.1"/>
    <property type="molecule type" value="Genomic_DNA"/>
</dbReference>
<feature type="compositionally biased region" description="Polar residues" evidence="1">
    <location>
        <begin position="38"/>
        <end position="50"/>
    </location>
</feature>
<accession>A0A375J639</accession>
<evidence type="ECO:0000256" key="1">
    <source>
        <dbReference type="SAM" id="MobiDB-lite"/>
    </source>
</evidence>
<proteinExistence type="predicted"/>
<feature type="region of interest" description="Disordered" evidence="1">
    <location>
        <begin position="27"/>
        <end position="65"/>
    </location>
</feature>
<sequence length="65" mass="6896">MQYVFRWSQAKARRPGRGTQVPRALPAAAGAASGTPCLKSSTRITKSRSGPGNPLPMIEGQGTER</sequence>